<feature type="transmembrane region" description="Helical" evidence="4">
    <location>
        <begin position="188"/>
        <end position="208"/>
    </location>
</feature>
<dbReference type="EC" id="3.6.1.27" evidence="1"/>
<organism evidence="6 7">
    <name type="scientific">Photobacterium sanguinicancri</name>
    <dbReference type="NCBI Taxonomy" id="875932"/>
    <lineage>
        <taxon>Bacteria</taxon>
        <taxon>Pseudomonadati</taxon>
        <taxon>Pseudomonadota</taxon>
        <taxon>Gammaproteobacteria</taxon>
        <taxon>Vibrionales</taxon>
        <taxon>Vibrionaceae</taxon>
        <taxon>Photobacterium</taxon>
    </lineage>
</organism>
<evidence type="ECO:0000259" key="5">
    <source>
        <dbReference type="SMART" id="SM00014"/>
    </source>
</evidence>
<dbReference type="Pfam" id="PF01569">
    <property type="entry name" value="PAP2"/>
    <property type="match status" value="1"/>
</dbReference>
<keyword evidence="4" id="KW-1133">Transmembrane helix</keyword>
<evidence type="ECO:0000313" key="6">
    <source>
        <dbReference type="EMBL" id="OZS44206.1"/>
    </source>
</evidence>
<proteinExistence type="predicted"/>
<keyword evidence="4" id="KW-0472">Membrane</keyword>
<sequence length="240" mass="26879">MMLRTQLQRKIPGYKVLGLFTLILLALLALFPSPSLVAPANDSTGFIFTLLSSSAGNPWFIITVAMLCLLPLAYKKDKKTCLTLWCQFALILVLSFAAKSIMKHITEVPRPYTHELAALKLVDSAPAFYQLSADQKELVIEQAKENVSEWRIRHWEGETNYSLPSGHTIFVAVCIVFWGGFLLRNRGYLPITLLFTWGLGVAMSRIWLGMHWPTDLIASTFCAGLLYLFIPEPIKNGSQG</sequence>
<evidence type="ECO:0000256" key="2">
    <source>
        <dbReference type="ARBA" id="ARBA00032707"/>
    </source>
</evidence>
<dbReference type="Proteomes" id="UP000215999">
    <property type="component" value="Unassembled WGS sequence"/>
</dbReference>
<evidence type="ECO:0000313" key="7">
    <source>
        <dbReference type="Proteomes" id="UP000215999"/>
    </source>
</evidence>
<gene>
    <name evidence="6" type="ORF">ASV53_09380</name>
</gene>
<dbReference type="SMART" id="SM00014">
    <property type="entry name" value="acidPPc"/>
    <property type="match status" value="1"/>
</dbReference>
<dbReference type="PANTHER" id="PTHR14969:SF54">
    <property type="entry name" value="PHOSPHATIDYLGLYCEROPHOSPHATASE B"/>
    <property type="match status" value="1"/>
</dbReference>
<feature type="domain" description="Phosphatidic acid phosphatase type 2/haloperoxidase" evidence="5">
    <location>
        <begin position="83"/>
        <end position="231"/>
    </location>
</feature>
<dbReference type="PANTHER" id="PTHR14969">
    <property type="entry name" value="SPHINGOSINE-1-PHOSPHATE PHOSPHOHYDROLASE"/>
    <property type="match status" value="1"/>
</dbReference>
<protein>
    <recommendedName>
        <fullName evidence="1">undecaprenyl-diphosphate phosphatase</fullName>
        <ecNumber evidence="1">3.6.1.27</ecNumber>
    </recommendedName>
    <alternativeName>
        <fullName evidence="2">Undecaprenyl pyrophosphate phosphatase</fullName>
    </alternativeName>
</protein>
<feature type="transmembrane region" description="Helical" evidence="4">
    <location>
        <begin position="55"/>
        <end position="74"/>
    </location>
</feature>
<accession>A0ABX4FZP1</accession>
<evidence type="ECO:0000256" key="4">
    <source>
        <dbReference type="SAM" id="Phobius"/>
    </source>
</evidence>
<feature type="transmembrane region" description="Helical" evidence="4">
    <location>
        <begin position="81"/>
        <end position="102"/>
    </location>
</feature>
<comment type="caution">
    <text evidence="6">The sequence shown here is derived from an EMBL/GenBank/DDBJ whole genome shotgun (WGS) entry which is preliminary data.</text>
</comment>
<dbReference type="InterPro" id="IPR036938">
    <property type="entry name" value="PAP2/HPO_sf"/>
</dbReference>
<dbReference type="InterPro" id="IPR000326">
    <property type="entry name" value="PAP2/HPO"/>
</dbReference>
<comment type="catalytic activity">
    <reaction evidence="3">
        <text>di-trans,octa-cis-undecaprenyl diphosphate + H2O = di-trans,octa-cis-undecaprenyl phosphate + phosphate + H(+)</text>
        <dbReference type="Rhea" id="RHEA:28094"/>
        <dbReference type="ChEBI" id="CHEBI:15377"/>
        <dbReference type="ChEBI" id="CHEBI:15378"/>
        <dbReference type="ChEBI" id="CHEBI:43474"/>
        <dbReference type="ChEBI" id="CHEBI:58405"/>
        <dbReference type="ChEBI" id="CHEBI:60392"/>
        <dbReference type="EC" id="3.6.1.27"/>
    </reaction>
</comment>
<evidence type="ECO:0000256" key="3">
    <source>
        <dbReference type="ARBA" id="ARBA00047594"/>
    </source>
</evidence>
<keyword evidence="4" id="KW-0812">Transmembrane</keyword>
<reference evidence="6 7" key="1">
    <citation type="journal article" date="2016" name="Antonie Van Leeuwenhoek">
        <title>Photobacterium sanguinicancri sp. nov. isolated from marine animals.</title>
        <authorList>
            <person name="Gomez-Gil B."/>
            <person name="Roque A."/>
            <person name="Rotllant G."/>
            <person name="Romalde J.L."/>
            <person name="Doce A."/>
            <person name="Eggermont M."/>
            <person name="Defoirdt T."/>
        </authorList>
    </citation>
    <scope>NUCLEOTIDE SEQUENCE [LARGE SCALE GENOMIC DNA]</scope>
    <source>
        <strain evidence="6 7">CAIM 1827</strain>
    </source>
</reference>
<feature type="transmembrane region" description="Helical" evidence="4">
    <location>
        <begin position="161"/>
        <end position="181"/>
    </location>
</feature>
<keyword evidence="7" id="KW-1185">Reference proteome</keyword>
<dbReference type="CDD" id="cd01610">
    <property type="entry name" value="PAP2_like"/>
    <property type="match status" value="1"/>
</dbReference>
<dbReference type="SUPFAM" id="SSF48317">
    <property type="entry name" value="Acid phosphatase/Vanadium-dependent haloperoxidase"/>
    <property type="match status" value="1"/>
</dbReference>
<dbReference type="EMBL" id="NOIF01000045">
    <property type="protein sequence ID" value="OZS44206.1"/>
    <property type="molecule type" value="Genomic_DNA"/>
</dbReference>
<dbReference type="Gene3D" id="1.20.144.10">
    <property type="entry name" value="Phosphatidic acid phosphatase type 2/haloperoxidase"/>
    <property type="match status" value="1"/>
</dbReference>
<evidence type="ECO:0000256" key="1">
    <source>
        <dbReference type="ARBA" id="ARBA00012374"/>
    </source>
</evidence>
<name>A0ABX4FZP1_9GAMM</name>